<dbReference type="InterPro" id="IPR001647">
    <property type="entry name" value="HTH_TetR"/>
</dbReference>
<evidence type="ECO:0000256" key="3">
    <source>
        <dbReference type="ARBA" id="ARBA00023163"/>
    </source>
</evidence>
<keyword evidence="7" id="KW-1185">Reference proteome</keyword>
<gene>
    <name evidence="6" type="ORF">H8K27_09000</name>
</gene>
<dbReference type="Proteomes" id="UP000613113">
    <property type="component" value="Unassembled WGS sequence"/>
</dbReference>
<dbReference type="Pfam" id="PF00440">
    <property type="entry name" value="TetR_N"/>
    <property type="match status" value="1"/>
</dbReference>
<name>A0ABR6YN03_9BURK</name>
<proteinExistence type="predicted"/>
<evidence type="ECO:0000259" key="5">
    <source>
        <dbReference type="PROSITE" id="PS50977"/>
    </source>
</evidence>
<feature type="DNA-binding region" description="H-T-H motif" evidence="4">
    <location>
        <begin position="34"/>
        <end position="53"/>
    </location>
</feature>
<protein>
    <submittedName>
        <fullName evidence="6">TetR/AcrR family transcriptional regulator</fullName>
    </submittedName>
</protein>
<organism evidence="6 7">
    <name type="scientific">Undibacterium griseum</name>
    <dbReference type="NCBI Taxonomy" id="2762295"/>
    <lineage>
        <taxon>Bacteria</taxon>
        <taxon>Pseudomonadati</taxon>
        <taxon>Pseudomonadota</taxon>
        <taxon>Betaproteobacteria</taxon>
        <taxon>Burkholderiales</taxon>
        <taxon>Oxalobacteraceae</taxon>
        <taxon>Undibacterium</taxon>
    </lineage>
</organism>
<sequence>MDKYDHRPTHQDTRERILATGEGLILGSGFSALGLSEILAAAAVPKGSFYHYFQSKEGFGVAMLERYFADYLQRTHVLFSDPQLTVRERLLSYFRQWQLQAESSGCHKLCLAVKLAAEVSDLSEPMREALSVGMRNIMSQIADAIRTGQADGSLSNQAEAQDLAESLYGLWVGASLLTKVKLDLRPLTLAYRQTEALLEGPPASVQT</sequence>
<dbReference type="Gene3D" id="1.10.357.10">
    <property type="entry name" value="Tetracycline Repressor, domain 2"/>
    <property type="match status" value="1"/>
</dbReference>
<evidence type="ECO:0000256" key="4">
    <source>
        <dbReference type="PROSITE-ProRule" id="PRU00335"/>
    </source>
</evidence>
<dbReference type="InterPro" id="IPR036271">
    <property type="entry name" value="Tet_transcr_reg_TetR-rel_C_sf"/>
</dbReference>
<dbReference type="SUPFAM" id="SSF46689">
    <property type="entry name" value="Homeodomain-like"/>
    <property type="match status" value="1"/>
</dbReference>
<comment type="caution">
    <text evidence="6">The sequence shown here is derived from an EMBL/GenBank/DDBJ whole genome shotgun (WGS) entry which is preliminary data.</text>
</comment>
<keyword evidence="2 4" id="KW-0238">DNA-binding</keyword>
<reference evidence="6 7" key="1">
    <citation type="submission" date="2020-08" db="EMBL/GenBank/DDBJ databases">
        <title>Novel species isolated from subtropical streams in China.</title>
        <authorList>
            <person name="Lu H."/>
        </authorList>
    </citation>
    <scope>NUCLEOTIDE SEQUENCE [LARGE SCALE GENOMIC DNA]</scope>
    <source>
        <strain evidence="6 7">FT31W</strain>
    </source>
</reference>
<dbReference type="PANTHER" id="PTHR47506">
    <property type="entry name" value="TRANSCRIPTIONAL REGULATORY PROTEIN"/>
    <property type="match status" value="1"/>
</dbReference>
<keyword evidence="3" id="KW-0804">Transcription</keyword>
<dbReference type="InterPro" id="IPR009057">
    <property type="entry name" value="Homeodomain-like_sf"/>
</dbReference>
<dbReference type="EMBL" id="JACOGC010000003">
    <property type="protein sequence ID" value="MBC3885263.1"/>
    <property type="molecule type" value="Genomic_DNA"/>
</dbReference>
<feature type="domain" description="HTH tetR-type" evidence="5">
    <location>
        <begin position="11"/>
        <end position="71"/>
    </location>
</feature>
<evidence type="ECO:0000313" key="6">
    <source>
        <dbReference type="EMBL" id="MBC3885263.1"/>
    </source>
</evidence>
<evidence type="ECO:0000313" key="7">
    <source>
        <dbReference type="Proteomes" id="UP000613113"/>
    </source>
</evidence>
<dbReference type="SUPFAM" id="SSF48498">
    <property type="entry name" value="Tetracyclin repressor-like, C-terminal domain"/>
    <property type="match status" value="1"/>
</dbReference>
<keyword evidence="1" id="KW-0805">Transcription regulation</keyword>
<evidence type="ECO:0000256" key="1">
    <source>
        <dbReference type="ARBA" id="ARBA00023015"/>
    </source>
</evidence>
<accession>A0ABR6YN03</accession>
<evidence type="ECO:0000256" key="2">
    <source>
        <dbReference type="ARBA" id="ARBA00023125"/>
    </source>
</evidence>
<dbReference type="PANTHER" id="PTHR47506:SF6">
    <property type="entry name" value="HTH-TYPE TRANSCRIPTIONAL REPRESSOR NEMR"/>
    <property type="match status" value="1"/>
</dbReference>
<dbReference type="Pfam" id="PF16925">
    <property type="entry name" value="TetR_C_13"/>
    <property type="match status" value="1"/>
</dbReference>
<dbReference type="InterPro" id="IPR011075">
    <property type="entry name" value="TetR_C"/>
</dbReference>
<dbReference type="RefSeq" id="WP_186862850.1">
    <property type="nucleotide sequence ID" value="NZ_JACOGC010000003.1"/>
</dbReference>
<dbReference type="PROSITE" id="PS50977">
    <property type="entry name" value="HTH_TETR_2"/>
    <property type="match status" value="1"/>
</dbReference>